<keyword evidence="1" id="KW-1133">Transmembrane helix</keyword>
<dbReference type="InterPro" id="IPR003425">
    <property type="entry name" value="CCB3/YggT"/>
</dbReference>
<dbReference type="GO" id="GO:0016020">
    <property type="term" value="C:membrane"/>
    <property type="evidence" value="ECO:0007669"/>
    <property type="project" value="InterPro"/>
</dbReference>
<accession>A0A849BVB7</accession>
<dbReference type="Pfam" id="PF02325">
    <property type="entry name" value="CCB3_YggT"/>
    <property type="match status" value="1"/>
</dbReference>
<keyword evidence="1" id="KW-0812">Transmembrane</keyword>
<organism evidence="2 3">
    <name type="scientific">Pseudokineococcus marinus</name>
    <dbReference type="NCBI Taxonomy" id="351215"/>
    <lineage>
        <taxon>Bacteria</taxon>
        <taxon>Bacillati</taxon>
        <taxon>Actinomycetota</taxon>
        <taxon>Actinomycetes</taxon>
        <taxon>Kineosporiales</taxon>
        <taxon>Kineosporiaceae</taxon>
        <taxon>Pseudokineococcus</taxon>
    </lineage>
</organism>
<proteinExistence type="predicted"/>
<dbReference type="AlphaFoldDB" id="A0A849BVB7"/>
<gene>
    <name evidence="2" type="ORF">HLB09_16835</name>
</gene>
<evidence type="ECO:0000313" key="2">
    <source>
        <dbReference type="EMBL" id="NNH24722.1"/>
    </source>
</evidence>
<evidence type="ECO:0000313" key="3">
    <source>
        <dbReference type="Proteomes" id="UP000555552"/>
    </source>
</evidence>
<feature type="transmembrane region" description="Helical" evidence="1">
    <location>
        <begin position="7"/>
        <end position="25"/>
    </location>
</feature>
<dbReference type="Proteomes" id="UP000555552">
    <property type="component" value="Unassembled WGS sequence"/>
</dbReference>
<keyword evidence="3" id="KW-1185">Reference proteome</keyword>
<dbReference type="RefSeq" id="WP_171204436.1">
    <property type="nucleotide sequence ID" value="NZ_BAAANP010000056.1"/>
</dbReference>
<sequence length="99" mass="10961">MSVVLELLSLVVLLYIVVLLGRLVFDWVQVFSRDWRPTGPVLVLAEGVYSLTDPPLRALRRVIKPIRIGQVQLDLAFIVLFLGLGLLRSLLGGLALAAR</sequence>
<comment type="caution">
    <text evidence="2">The sequence shown here is derived from an EMBL/GenBank/DDBJ whole genome shotgun (WGS) entry which is preliminary data.</text>
</comment>
<reference evidence="2 3" key="1">
    <citation type="submission" date="2020-05" db="EMBL/GenBank/DDBJ databases">
        <title>MicrobeNet Type strains.</title>
        <authorList>
            <person name="Nicholson A.C."/>
        </authorList>
    </citation>
    <scope>NUCLEOTIDE SEQUENCE [LARGE SCALE GENOMIC DNA]</scope>
    <source>
        <strain evidence="2 3">JCM 14547</strain>
    </source>
</reference>
<protein>
    <submittedName>
        <fullName evidence="2">YggT family protein</fullName>
    </submittedName>
</protein>
<dbReference type="EMBL" id="JABEMA010000478">
    <property type="protein sequence ID" value="NNH24722.1"/>
    <property type="molecule type" value="Genomic_DNA"/>
</dbReference>
<keyword evidence="1" id="KW-0472">Membrane</keyword>
<feature type="transmembrane region" description="Helical" evidence="1">
    <location>
        <begin position="75"/>
        <end position="98"/>
    </location>
</feature>
<evidence type="ECO:0000256" key="1">
    <source>
        <dbReference type="SAM" id="Phobius"/>
    </source>
</evidence>
<name>A0A849BVB7_9ACTN</name>